<keyword evidence="8" id="KW-0238">DNA-binding</keyword>
<reference evidence="11" key="1">
    <citation type="journal article" date="2019" name="Int. J. Syst. Evol. Microbiol.">
        <title>The Global Catalogue of Microorganisms (GCM) 10K type strain sequencing project: providing services to taxonomists for standard genome sequencing and annotation.</title>
        <authorList>
            <consortium name="The Broad Institute Genomics Platform"/>
            <consortium name="The Broad Institute Genome Sequencing Center for Infectious Disease"/>
            <person name="Wu L."/>
            <person name="Ma J."/>
        </authorList>
    </citation>
    <scope>NUCLEOTIDE SEQUENCE [LARGE SCALE GENOMIC DNA]</scope>
    <source>
        <strain evidence="11">JCM 15478</strain>
    </source>
</reference>
<comment type="caution">
    <text evidence="10">The sequence shown here is derived from an EMBL/GenBank/DDBJ whole genome shotgun (WGS) entry which is preliminary data.</text>
</comment>
<evidence type="ECO:0000259" key="9">
    <source>
        <dbReference type="Pfam" id="PF02767"/>
    </source>
</evidence>
<comment type="similarity">
    <text evidence="2">Belongs to the beta sliding clamp family.</text>
</comment>
<evidence type="ECO:0000256" key="1">
    <source>
        <dbReference type="ARBA" id="ARBA00004496"/>
    </source>
</evidence>
<protein>
    <submittedName>
        <fullName evidence="10">DNA polymerase III subunit beta</fullName>
    </submittedName>
</protein>
<proteinExistence type="inferred from homology"/>
<evidence type="ECO:0000256" key="3">
    <source>
        <dbReference type="ARBA" id="ARBA00022490"/>
    </source>
</evidence>
<keyword evidence="3" id="KW-0963">Cytoplasm</keyword>
<keyword evidence="7" id="KW-0239">DNA-directed DNA polymerase</keyword>
<gene>
    <name evidence="10" type="primary">dnaN_2</name>
    <name evidence="10" type="ORF">GCM10009801_73330</name>
</gene>
<dbReference type="PANTHER" id="PTHR30478:SF0">
    <property type="entry name" value="BETA SLIDING CLAMP"/>
    <property type="match status" value="1"/>
</dbReference>
<sequence>MTQAQAQLTVSHHTLTDALKLAALAVPARPNPPILGGVMVETAAAGTATLHTYDYDVSARVTLHASATADGRSLLMHEDMKKTLAAAASGETAAVAGRAPVTVADGTLSTPDLTVPLDTGDLKEYPSAPEPAPVMATVDGAALMSALRRVLPACATDETVWHLTGVHVTLTGKSLRLTASDRYRLTDAEIPADLTEHAPARATAILPGAMLRALHKQLRTYEGPVGIGILDTAPYVATLTLGHLDLTTRLLEGEFPSADALFPKTWHAALTLPRTAMERAARKAAALSKVKGGKNNPVIIDWHDTMTIAPKVDADQSAVRGIPVPVPESLAPLRGTRLMLNGGFLLDALSTFDGETVTLHIPEPEQDQGPDDLKHVIKPVCFTDGSSASADYRHLLMAVRP</sequence>
<dbReference type="Proteomes" id="UP001500016">
    <property type="component" value="Unassembled WGS sequence"/>
</dbReference>
<dbReference type="Gene3D" id="3.10.150.10">
    <property type="entry name" value="DNA Polymerase III, subunit A, domain 2"/>
    <property type="match status" value="3"/>
</dbReference>
<evidence type="ECO:0000256" key="2">
    <source>
        <dbReference type="ARBA" id="ARBA00010752"/>
    </source>
</evidence>
<dbReference type="InterPro" id="IPR022637">
    <property type="entry name" value="DNA_polIII_beta_cen"/>
</dbReference>
<evidence type="ECO:0000256" key="4">
    <source>
        <dbReference type="ARBA" id="ARBA00022679"/>
    </source>
</evidence>
<dbReference type="Pfam" id="PF02767">
    <property type="entry name" value="DNA_pol3_beta_2"/>
    <property type="match status" value="1"/>
</dbReference>
<organism evidence="10 11">
    <name type="scientific">Streptomyces albiaxialis</name>
    <dbReference type="NCBI Taxonomy" id="329523"/>
    <lineage>
        <taxon>Bacteria</taxon>
        <taxon>Bacillati</taxon>
        <taxon>Actinomycetota</taxon>
        <taxon>Actinomycetes</taxon>
        <taxon>Kitasatosporales</taxon>
        <taxon>Streptomycetaceae</taxon>
        <taxon>Streptomyces</taxon>
    </lineage>
</organism>
<name>A0ABP5II85_9ACTN</name>
<accession>A0ABP5II85</accession>
<keyword evidence="6" id="KW-0235">DNA replication</keyword>
<evidence type="ECO:0000256" key="6">
    <source>
        <dbReference type="ARBA" id="ARBA00022705"/>
    </source>
</evidence>
<evidence type="ECO:0000313" key="11">
    <source>
        <dbReference type="Proteomes" id="UP001500016"/>
    </source>
</evidence>
<evidence type="ECO:0000256" key="7">
    <source>
        <dbReference type="ARBA" id="ARBA00022932"/>
    </source>
</evidence>
<keyword evidence="4" id="KW-0808">Transferase</keyword>
<comment type="subcellular location">
    <subcellularLocation>
        <location evidence="1">Cytoplasm</location>
    </subcellularLocation>
</comment>
<dbReference type="SUPFAM" id="SSF55979">
    <property type="entry name" value="DNA clamp"/>
    <property type="match status" value="3"/>
</dbReference>
<dbReference type="InterPro" id="IPR046938">
    <property type="entry name" value="DNA_clamp_sf"/>
</dbReference>
<feature type="domain" description="DNA polymerase III beta sliding clamp central" evidence="9">
    <location>
        <begin position="138"/>
        <end position="256"/>
    </location>
</feature>
<dbReference type="EMBL" id="BAAAPE010000023">
    <property type="protein sequence ID" value="GAA2100650.1"/>
    <property type="molecule type" value="Genomic_DNA"/>
</dbReference>
<keyword evidence="11" id="KW-1185">Reference proteome</keyword>
<dbReference type="InterPro" id="IPR001001">
    <property type="entry name" value="DNA_polIII_beta"/>
</dbReference>
<evidence type="ECO:0000256" key="5">
    <source>
        <dbReference type="ARBA" id="ARBA00022695"/>
    </source>
</evidence>
<dbReference type="CDD" id="cd00140">
    <property type="entry name" value="beta_clamp"/>
    <property type="match status" value="1"/>
</dbReference>
<dbReference type="PANTHER" id="PTHR30478">
    <property type="entry name" value="DNA POLYMERASE III SUBUNIT BETA"/>
    <property type="match status" value="1"/>
</dbReference>
<evidence type="ECO:0000256" key="8">
    <source>
        <dbReference type="ARBA" id="ARBA00023125"/>
    </source>
</evidence>
<evidence type="ECO:0000313" key="10">
    <source>
        <dbReference type="EMBL" id="GAA2100650.1"/>
    </source>
</evidence>
<dbReference type="SMART" id="SM00480">
    <property type="entry name" value="POL3Bc"/>
    <property type="match status" value="1"/>
</dbReference>
<dbReference type="RefSeq" id="WP_344534595.1">
    <property type="nucleotide sequence ID" value="NZ_BAAAPE010000023.1"/>
</dbReference>
<keyword evidence="5" id="KW-0548">Nucleotidyltransferase</keyword>